<accession>A0A8A1UMR2</accession>
<keyword evidence="2" id="KW-0255">Endonuclease</keyword>
<dbReference type="Pfam" id="PF13392">
    <property type="entry name" value="HNH_3"/>
    <property type="match status" value="1"/>
</dbReference>
<protein>
    <submittedName>
        <fullName evidence="2">HNH endonuclease</fullName>
    </submittedName>
</protein>
<organism evidence="2 3">
    <name type="scientific">Streptomyces rimosus subsp. rimosus (strain ATCC 10970 / DSM 40260 / JCM 4667 / NRRL 2234)</name>
    <dbReference type="NCBI Taxonomy" id="1265868"/>
    <lineage>
        <taxon>Bacteria</taxon>
        <taxon>Bacillati</taxon>
        <taxon>Actinomycetota</taxon>
        <taxon>Actinomycetes</taxon>
        <taxon>Kitasatosporales</taxon>
        <taxon>Streptomycetaceae</taxon>
        <taxon>Streptomyces</taxon>
    </lineage>
</organism>
<evidence type="ECO:0000313" key="3">
    <source>
        <dbReference type="Proteomes" id="UP000011074"/>
    </source>
</evidence>
<evidence type="ECO:0000313" key="2">
    <source>
        <dbReference type="EMBL" id="QST81660.1"/>
    </source>
</evidence>
<dbReference type="InterPro" id="IPR003615">
    <property type="entry name" value="HNH_nuc"/>
</dbReference>
<reference evidence="2" key="1">
    <citation type="submission" date="2012-12" db="EMBL/GenBank/DDBJ databases">
        <authorList>
            <person name="Pethick F.E."/>
            <person name="MacFadyen A.C."/>
            <person name="Tang Z."/>
            <person name="Sangal V."/>
            <person name="Tze-Tze L."/>
            <person name="Chu J."/>
            <person name="Guo M."/>
            <person name="Kirby R."/>
            <person name="Hoskisson P.A."/>
            <person name="Herron P.R."/>
            <person name="Hunter I.S."/>
        </authorList>
    </citation>
    <scope>NUCLEOTIDE SEQUENCE</scope>
    <source>
        <strain evidence="2">ATCC 10970</strain>
    </source>
</reference>
<dbReference type="Proteomes" id="UP000011074">
    <property type="component" value="Chromosome"/>
</dbReference>
<sequence length="219" mass="24383">MQELVIPGGCSADDLCVGCGKPRSEVWRQELVRQRCKNCYQRHVYALKKDGKFRPQVRQSLRDRLFARGVPAPGGCIIWTGSVNPTSGYGSFGLAGGKSGYAHRVSYELANGPVPEGLVIDHVCHNRDAECPGGMCLHRRCINPAHLEAVTSSQNRLRSPHTKVSWRSMTTHCKHGHEFTPENTRVRPNGVRVCRACHIRRQRAYLAKRRLEAEASATG</sequence>
<dbReference type="GeneID" id="300254387"/>
<proteinExistence type="predicted"/>
<dbReference type="SUPFAM" id="SSF54060">
    <property type="entry name" value="His-Me finger endonucleases"/>
    <property type="match status" value="1"/>
</dbReference>
<evidence type="ECO:0000259" key="1">
    <source>
        <dbReference type="Pfam" id="PF13392"/>
    </source>
</evidence>
<reference evidence="2" key="3">
    <citation type="journal article" date="2021" name="bioRxiv">
        <title>Bilateral symmetry of linear streptomycete chromosomes.</title>
        <authorList>
            <person name="Algora-Gallardo L."/>
            <person name="Schniete J.K."/>
            <person name="Mark D.R."/>
            <person name="Hunter I.S."/>
            <person name="Herron P.R."/>
        </authorList>
    </citation>
    <scope>NUCLEOTIDE SEQUENCE</scope>
    <source>
        <strain evidence="2">ATCC 10970</strain>
    </source>
</reference>
<dbReference type="EMBL" id="CP048261">
    <property type="protein sequence ID" value="QST81660.1"/>
    <property type="molecule type" value="Genomic_DNA"/>
</dbReference>
<dbReference type="RefSeq" id="WP_086026188.1">
    <property type="nucleotide sequence ID" value="NZ_CP048261.1"/>
</dbReference>
<name>A0A8A1UMR2_STRR1</name>
<dbReference type="InterPro" id="IPR044925">
    <property type="entry name" value="His-Me_finger_sf"/>
</dbReference>
<keyword evidence="2" id="KW-0540">Nuclease</keyword>
<keyword evidence="2" id="KW-0378">Hydrolase</keyword>
<dbReference type="AlphaFoldDB" id="A0A8A1UMR2"/>
<reference evidence="2" key="2">
    <citation type="submission" date="2020-01" db="EMBL/GenBank/DDBJ databases">
        <authorList>
            <person name="Algora L."/>
            <person name="Schniete J.K."/>
            <person name="MacFadyen A."/>
            <person name="Hoskisson P.A."/>
            <person name="Hunter I.S."/>
            <person name="Herron P.R."/>
        </authorList>
    </citation>
    <scope>NUCLEOTIDE SEQUENCE</scope>
    <source>
        <strain evidence="2">ATCC 10970</strain>
    </source>
</reference>
<feature type="domain" description="HNH nuclease" evidence="1">
    <location>
        <begin position="101"/>
        <end position="127"/>
    </location>
</feature>
<dbReference type="GO" id="GO:0004519">
    <property type="term" value="F:endonuclease activity"/>
    <property type="evidence" value="ECO:0007669"/>
    <property type="project" value="UniProtKB-KW"/>
</dbReference>
<gene>
    <name evidence="2" type="ORF">SRIM_017185</name>
</gene>